<proteinExistence type="predicted"/>
<dbReference type="InterPro" id="IPR000843">
    <property type="entry name" value="HTH_LacI"/>
</dbReference>
<dbReference type="Pfam" id="PF13377">
    <property type="entry name" value="Peripla_BP_3"/>
    <property type="match status" value="1"/>
</dbReference>
<dbReference type="Pfam" id="PF00356">
    <property type="entry name" value="LacI"/>
    <property type="match status" value="1"/>
</dbReference>
<protein>
    <submittedName>
        <fullName evidence="5">LacI family transcriptional regulator</fullName>
    </submittedName>
</protein>
<organism evidence="5 6">
    <name type="scientific">Cellulomonas chengniuliangii</name>
    <dbReference type="NCBI Taxonomy" id="2968084"/>
    <lineage>
        <taxon>Bacteria</taxon>
        <taxon>Bacillati</taxon>
        <taxon>Actinomycetota</taxon>
        <taxon>Actinomycetes</taxon>
        <taxon>Micrococcales</taxon>
        <taxon>Cellulomonadaceae</taxon>
        <taxon>Cellulomonas</taxon>
    </lineage>
</organism>
<keyword evidence="3" id="KW-0804">Transcription</keyword>
<dbReference type="InterPro" id="IPR010982">
    <property type="entry name" value="Lambda_DNA-bd_dom_sf"/>
</dbReference>
<evidence type="ECO:0000256" key="1">
    <source>
        <dbReference type="ARBA" id="ARBA00023015"/>
    </source>
</evidence>
<dbReference type="Gene3D" id="1.10.260.40">
    <property type="entry name" value="lambda repressor-like DNA-binding domains"/>
    <property type="match status" value="1"/>
</dbReference>
<keyword evidence="1" id="KW-0805">Transcription regulation</keyword>
<dbReference type="Proteomes" id="UP001316189">
    <property type="component" value="Chromosome"/>
</dbReference>
<dbReference type="PROSITE" id="PS00356">
    <property type="entry name" value="HTH_LACI_1"/>
    <property type="match status" value="1"/>
</dbReference>
<reference evidence="5 6" key="1">
    <citation type="submission" date="2022-07" db="EMBL/GenBank/DDBJ databases">
        <title>Novel species in genus cellulomonas.</title>
        <authorList>
            <person name="Ye L."/>
        </authorList>
    </citation>
    <scope>NUCLEOTIDE SEQUENCE [LARGE SCALE GENOMIC DNA]</scope>
    <source>
        <strain evidence="6">zg-Y338</strain>
    </source>
</reference>
<dbReference type="CDD" id="cd06267">
    <property type="entry name" value="PBP1_LacI_sugar_binding-like"/>
    <property type="match status" value="1"/>
</dbReference>
<name>A0ABY5KZ55_9CELL</name>
<dbReference type="CDD" id="cd01392">
    <property type="entry name" value="HTH_LacI"/>
    <property type="match status" value="1"/>
</dbReference>
<evidence type="ECO:0000256" key="3">
    <source>
        <dbReference type="ARBA" id="ARBA00023163"/>
    </source>
</evidence>
<evidence type="ECO:0000313" key="5">
    <source>
        <dbReference type="EMBL" id="UUI75449.1"/>
    </source>
</evidence>
<dbReference type="EMBL" id="CP101988">
    <property type="protein sequence ID" value="UUI75449.1"/>
    <property type="molecule type" value="Genomic_DNA"/>
</dbReference>
<dbReference type="SUPFAM" id="SSF53822">
    <property type="entry name" value="Periplasmic binding protein-like I"/>
    <property type="match status" value="1"/>
</dbReference>
<dbReference type="PANTHER" id="PTHR30146">
    <property type="entry name" value="LACI-RELATED TRANSCRIPTIONAL REPRESSOR"/>
    <property type="match status" value="1"/>
</dbReference>
<dbReference type="PROSITE" id="PS50932">
    <property type="entry name" value="HTH_LACI_2"/>
    <property type="match status" value="1"/>
</dbReference>
<dbReference type="PANTHER" id="PTHR30146:SF109">
    <property type="entry name" value="HTH-TYPE TRANSCRIPTIONAL REGULATOR GALS"/>
    <property type="match status" value="1"/>
</dbReference>
<keyword evidence="2" id="KW-0238">DNA-binding</keyword>
<gene>
    <name evidence="5" type="ORF">NP064_00510</name>
</gene>
<sequence length="342" mass="35977">MAGRVTVEDVARRAGVSTATVSRAVNGTARVAQETLDRVRAAIDELGFHPTPAAQNLRQQRTRNIALVVPTITNPFFPELVAGVTPEIARRGCSLLLISTGDPEVEAVRVAGSRLVDGVLLVGSMERTGATPRARHVEVPVVAFDRAPSTIRTTVVQCDNVAGARDVVAHLAELGHRDIAHLRGPRGLDVADQRARGHRRALLERGLDPRSGGELEGDFSEESGYAAALRLLDGRSRPTALFAANDMMAIGALAALRARGVRVPEDIAVAGFDGIRLGRYLHPTLTTYAQPIAAIAQRAVGLVLDAVDAQTTSTPGPGRRAPQVLTLPGDLVVGGSTSPAPS</sequence>
<dbReference type="Gene3D" id="3.40.50.2300">
    <property type="match status" value="2"/>
</dbReference>
<evidence type="ECO:0000259" key="4">
    <source>
        <dbReference type="PROSITE" id="PS50932"/>
    </source>
</evidence>
<feature type="domain" description="HTH lacI-type" evidence="4">
    <location>
        <begin position="5"/>
        <end position="59"/>
    </location>
</feature>
<evidence type="ECO:0000313" key="6">
    <source>
        <dbReference type="Proteomes" id="UP001316189"/>
    </source>
</evidence>
<accession>A0ABY5KZ55</accession>
<dbReference type="SUPFAM" id="SSF47413">
    <property type="entry name" value="lambda repressor-like DNA-binding domains"/>
    <property type="match status" value="1"/>
</dbReference>
<dbReference type="SMART" id="SM00354">
    <property type="entry name" value="HTH_LACI"/>
    <property type="match status" value="1"/>
</dbReference>
<evidence type="ECO:0000256" key="2">
    <source>
        <dbReference type="ARBA" id="ARBA00023125"/>
    </source>
</evidence>
<keyword evidence="6" id="KW-1185">Reference proteome</keyword>
<dbReference type="InterPro" id="IPR046335">
    <property type="entry name" value="LacI/GalR-like_sensor"/>
</dbReference>
<dbReference type="InterPro" id="IPR028082">
    <property type="entry name" value="Peripla_BP_I"/>
</dbReference>
<dbReference type="RefSeq" id="WP_227568455.1">
    <property type="nucleotide sequence ID" value="NZ_CP101988.1"/>
</dbReference>
<dbReference type="PRINTS" id="PR00036">
    <property type="entry name" value="HTHLACI"/>
</dbReference>